<evidence type="ECO:0000256" key="1">
    <source>
        <dbReference type="SAM" id="MobiDB-lite"/>
    </source>
</evidence>
<reference evidence="3" key="1">
    <citation type="submission" date="2022-11" db="UniProtKB">
        <authorList>
            <consortium name="WormBaseParasite"/>
        </authorList>
    </citation>
    <scope>IDENTIFICATION</scope>
</reference>
<dbReference type="AlphaFoldDB" id="A0A914ZSH2"/>
<dbReference type="WBParaSite" id="PgB18_g017_t01">
    <property type="protein sequence ID" value="PgB18_g017_t01"/>
    <property type="gene ID" value="PgB18_g017"/>
</dbReference>
<name>A0A914ZSH2_PARUN</name>
<dbReference type="Proteomes" id="UP000887569">
    <property type="component" value="Unplaced"/>
</dbReference>
<evidence type="ECO:0000313" key="2">
    <source>
        <dbReference type="Proteomes" id="UP000887569"/>
    </source>
</evidence>
<accession>A0A914ZSH2</accession>
<organism evidence="2 3">
    <name type="scientific">Parascaris univalens</name>
    <name type="common">Nematode worm</name>
    <dbReference type="NCBI Taxonomy" id="6257"/>
    <lineage>
        <taxon>Eukaryota</taxon>
        <taxon>Metazoa</taxon>
        <taxon>Ecdysozoa</taxon>
        <taxon>Nematoda</taxon>
        <taxon>Chromadorea</taxon>
        <taxon>Rhabditida</taxon>
        <taxon>Spirurina</taxon>
        <taxon>Ascaridomorpha</taxon>
        <taxon>Ascaridoidea</taxon>
        <taxon>Ascarididae</taxon>
        <taxon>Parascaris</taxon>
    </lineage>
</organism>
<evidence type="ECO:0000313" key="3">
    <source>
        <dbReference type="WBParaSite" id="PgB18_g017_t01"/>
    </source>
</evidence>
<keyword evidence="2" id="KW-1185">Reference proteome</keyword>
<sequence length="184" mass="20760">MSMGCTISSRPNEQICYRNCPHISYDPALQSRLNKTQHDVVVQISTRRHYRSGKITKRRTMDVPIKASTHVRALPTENDFRFIEQRVISCSDSYETECTAVSTVDTKNSTTSDEEGKAIGAPKFHTNLSISVHSSDKQYSIKQLATVFSIAKRLEELKNPQLLSEPKTSEETQNAVAKESPRIE</sequence>
<proteinExistence type="predicted"/>
<protein>
    <submittedName>
        <fullName evidence="3">Uncharacterized protein</fullName>
    </submittedName>
</protein>
<feature type="region of interest" description="Disordered" evidence="1">
    <location>
        <begin position="159"/>
        <end position="184"/>
    </location>
</feature>